<dbReference type="PANTHER" id="PTHR10760">
    <property type="entry name" value="TORSIN"/>
    <property type="match status" value="1"/>
</dbReference>
<gene>
    <name evidence="1" type="primary">Acey_s0166.g82</name>
    <name evidence="1" type="ORF">Y032_0166g82</name>
</gene>
<organism evidence="1 2">
    <name type="scientific">Ancylostoma ceylanicum</name>
    <dbReference type="NCBI Taxonomy" id="53326"/>
    <lineage>
        <taxon>Eukaryota</taxon>
        <taxon>Metazoa</taxon>
        <taxon>Ecdysozoa</taxon>
        <taxon>Nematoda</taxon>
        <taxon>Chromadorea</taxon>
        <taxon>Rhabditida</taxon>
        <taxon>Rhabditina</taxon>
        <taxon>Rhabditomorpha</taxon>
        <taxon>Strongyloidea</taxon>
        <taxon>Ancylostomatidae</taxon>
        <taxon>Ancylostomatinae</taxon>
        <taxon>Ancylostoma</taxon>
    </lineage>
</organism>
<accession>A0A016SX35</accession>
<dbReference type="GO" id="GO:0005524">
    <property type="term" value="F:ATP binding"/>
    <property type="evidence" value="ECO:0007669"/>
    <property type="project" value="InterPro"/>
</dbReference>
<dbReference type="PANTHER" id="PTHR10760:SF2">
    <property type="entry name" value="LD13476P-RELATED"/>
    <property type="match status" value="1"/>
</dbReference>
<sequence length="97" mass="11486">MSFLLVICFKNGMRSNFVHHIVATAEYPDKEKINEYKQQLRERILNGVSKCNRAMFIFDEADKLPEKLLGKSREAFPGLLRISKRHRFSEKYFFVSQ</sequence>
<dbReference type="Pfam" id="PF06309">
    <property type="entry name" value="Torsin"/>
    <property type="match status" value="1"/>
</dbReference>
<dbReference type="OrthoDB" id="19623at2759"/>
<protein>
    <submittedName>
        <fullName evidence="1">Uncharacterized protein</fullName>
    </submittedName>
</protein>
<name>A0A016SX35_9BILA</name>
<dbReference type="EMBL" id="JARK01001502">
    <property type="protein sequence ID" value="EYB94904.1"/>
    <property type="molecule type" value="Genomic_DNA"/>
</dbReference>
<dbReference type="GO" id="GO:0016887">
    <property type="term" value="F:ATP hydrolysis activity"/>
    <property type="evidence" value="ECO:0007669"/>
    <property type="project" value="InterPro"/>
</dbReference>
<dbReference type="AlphaFoldDB" id="A0A016SX35"/>
<dbReference type="STRING" id="53326.A0A016SX35"/>
<keyword evidence="2" id="KW-1185">Reference proteome</keyword>
<dbReference type="InterPro" id="IPR010448">
    <property type="entry name" value="Torsin"/>
</dbReference>
<dbReference type="Proteomes" id="UP000024635">
    <property type="component" value="Unassembled WGS sequence"/>
</dbReference>
<evidence type="ECO:0000313" key="1">
    <source>
        <dbReference type="EMBL" id="EYB94904.1"/>
    </source>
</evidence>
<comment type="caution">
    <text evidence="1">The sequence shown here is derived from an EMBL/GenBank/DDBJ whole genome shotgun (WGS) entry which is preliminary data.</text>
</comment>
<proteinExistence type="predicted"/>
<evidence type="ECO:0000313" key="2">
    <source>
        <dbReference type="Proteomes" id="UP000024635"/>
    </source>
</evidence>
<dbReference type="GO" id="GO:0005737">
    <property type="term" value="C:cytoplasm"/>
    <property type="evidence" value="ECO:0007669"/>
    <property type="project" value="UniProtKB-ARBA"/>
</dbReference>
<reference evidence="2" key="1">
    <citation type="journal article" date="2015" name="Nat. Genet.">
        <title>The genome and transcriptome of the zoonotic hookworm Ancylostoma ceylanicum identify infection-specific gene families.</title>
        <authorList>
            <person name="Schwarz E.M."/>
            <person name="Hu Y."/>
            <person name="Antoshechkin I."/>
            <person name="Miller M.M."/>
            <person name="Sternberg P.W."/>
            <person name="Aroian R.V."/>
        </authorList>
    </citation>
    <scope>NUCLEOTIDE SEQUENCE</scope>
    <source>
        <strain evidence="2">HY135</strain>
    </source>
</reference>
<dbReference type="GO" id="GO:0071218">
    <property type="term" value="P:cellular response to misfolded protein"/>
    <property type="evidence" value="ECO:0007669"/>
    <property type="project" value="TreeGrafter"/>
</dbReference>